<dbReference type="CDD" id="cd08900">
    <property type="entry name" value="SRPBCC_CalC_Aha1-like_7"/>
    <property type="match status" value="1"/>
</dbReference>
<dbReference type="SUPFAM" id="SSF55961">
    <property type="entry name" value="Bet v1-like"/>
    <property type="match status" value="1"/>
</dbReference>
<dbReference type="EMBL" id="JACIDS010000009">
    <property type="protein sequence ID" value="MBB3933864.1"/>
    <property type="molecule type" value="Genomic_DNA"/>
</dbReference>
<organism evidence="3 4">
    <name type="scientific">Kaistia hirudinis</name>
    <dbReference type="NCBI Taxonomy" id="1293440"/>
    <lineage>
        <taxon>Bacteria</taxon>
        <taxon>Pseudomonadati</taxon>
        <taxon>Pseudomonadota</taxon>
        <taxon>Alphaproteobacteria</taxon>
        <taxon>Hyphomicrobiales</taxon>
        <taxon>Kaistiaceae</taxon>
        <taxon>Kaistia</taxon>
    </lineage>
</organism>
<evidence type="ECO:0000259" key="2">
    <source>
        <dbReference type="Pfam" id="PF08327"/>
    </source>
</evidence>
<feature type="domain" description="Activator of Hsp90 ATPase homologue 1/2-like C-terminal" evidence="2">
    <location>
        <begin position="19"/>
        <end position="150"/>
    </location>
</feature>
<comment type="caution">
    <text evidence="3">The sequence shown here is derived from an EMBL/GenBank/DDBJ whole genome shotgun (WGS) entry which is preliminary data.</text>
</comment>
<dbReference type="RefSeq" id="WP_183401519.1">
    <property type="nucleotide sequence ID" value="NZ_JACIDS010000009.1"/>
</dbReference>
<dbReference type="Gene3D" id="3.30.530.20">
    <property type="match status" value="1"/>
</dbReference>
<gene>
    <name evidence="3" type="ORF">GGR25_004944</name>
</gene>
<dbReference type="Proteomes" id="UP000553963">
    <property type="component" value="Unassembled WGS sequence"/>
</dbReference>
<evidence type="ECO:0000256" key="1">
    <source>
        <dbReference type="ARBA" id="ARBA00006817"/>
    </source>
</evidence>
<dbReference type="AlphaFoldDB" id="A0A840AW42"/>
<comment type="similarity">
    <text evidence="1">Belongs to the AHA1 family.</text>
</comment>
<dbReference type="InterPro" id="IPR023393">
    <property type="entry name" value="START-like_dom_sf"/>
</dbReference>
<evidence type="ECO:0000313" key="4">
    <source>
        <dbReference type="Proteomes" id="UP000553963"/>
    </source>
</evidence>
<keyword evidence="4" id="KW-1185">Reference proteome</keyword>
<evidence type="ECO:0000313" key="3">
    <source>
        <dbReference type="EMBL" id="MBB3933864.1"/>
    </source>
</evidence>
<name>A0A840AW42_9HYPH</name>
<accession>A0A840AW42</accession>
<reference evidence="3 4" key="1">
    <citation type="submission" date="2020-08" db="EMBL/GenBank/DDBJ databases">
        <title>Genomic Encyclopedia of Type Strains, Phase IV (KMG-IV): sequencing the most valuable type-strain genomes for metagenomic binning, comparative biology and taxonomic classification.</title>
        <authorList>
            <person name="Goeker M."/>
        </authorList>
    </citation>
    <scope>NUCLEOTIDE SEQUENCE [LARGE SCALE GENOMIC DNA]</scope>
    <source>
        <strain evidence="3 4">DSM 25966</strain>
    </source>
</reference>
<sequence>MSPRSAVHATFVIEKHYPATPERVFAAFADPKLKARWFVGPSEWGPSEHRVDFRVGGRELNAGGPAEGPKHRFDALYQDIVPNERIVFTYDMHLDANRISVSLTTIEFAPADGGTALKFTEQGVFLDGYDDAGSREHGTRLLLDQLGAALAHGDAAH</sequence>
<dbReference type="InterPro" id="IPR013538">
    <property type="entry name" value="ASHA1/2-like_C"/>
</dbReference>
<protein>
    <submittedName>
        <fullName evidence="3">Uncharacterized protein YndB with AHSA1/START domain</fullName>
    </submittedName>
</protein>
<proteinExistence type="inferred from homology"/>
<dbReference type="Pfam" id="PF08327">
    <property type="entry name" value="AHSA1"/>
    <property type="match status" value="1"/>
</dbReference>